<keyword evidence="3" id="KW-1185">Reference proteome</keyword>
<organism evidence="2 3">
    <name type="scientific">Ancylostoma caninum</name>
    <name type="common">Dog hookworm</name>
    <dbReference type="NCBI Taxonomy" id="29170"/>
    <lineage>
        <taxon>Eukaryota</taxon>
        <taxon>Metazoa</taxon>
        <taxon>Ecdysozoa</taxon>
        <taxon>Nematoda</taxon>
        <taxon>Chromadorea</taxon>
        <taxon>Rhabditida</taxon>
        <taxon>Rhabditina</taxon>
        <taxon>Rhabditomorpha</taxon>
        <taxon>Strongyloidea</taxon>
        <taxon>Ancylostomatidae</taxon>
        <taxon>Ancylostomatinae</taxon>
        <taxon>Ancylostoma</taxon>
    </lineage>
</organism>
<dbReference type="OrthoDB" id="269822at2759"/>
<dbReference type="EMBL" id="JOJR01000106">
    <property type="protein sequence ID" value="RCN45245.1"/>
    <property type="molecule type" value="Genomic_DNA"/>
</dbReference>
<proteinExistence type="predicted"/>
<reference evidence="2 3" key="1">
    <citation type="submission" date="2014-10" db="EMBL/GenBank/DDBJ databases">
        <title>Draft genome of the hookworm Ancylostoma caninum.</title>
        <authorList>
            <person name="Mitreva M."/>
        </authorList>
    </citation>
    <scope>NUCLEOTIDE SEQUENCE [LARGE SCALE GENOMIC DNA]</scope>
    <source>
        <strain evidence="2 3">Baltimore</strain>
    </source>
</reference>
<evidence type="ECO:0000313" key="2">
    <source>
        <dbReference type="EMBL" id="RCN45245.1"/>
    </source>
</evidence>
<comment type="caution">
    <text evidence="2">The sequence shown here is derived from an EMBL/GenBank/DDBJ whole genome shotgun (WGS) entry which is preliminary data.</text>
</comment>
<dbReference type="STRING" id="29170.A0A368GQE7"/>
<protein>
    <submittedName>
        <fullName evidence="2">Uncharacterized protein</fullName>
    </submittedName>
</protein>
<accession>A0A368GQE7</accession>
<evidence type="ECO:0000256" key="1">
    <source>
        <dbReference type="SAM" id="MobiDB-lite"/>
    </source>
</evidence>
<sequence>MSCTSDQIVLSETAFLQFCVYRRVPNGNPVPIGYRTLSINRLHNGYRHVILRTVGNQNLGPMSLFVYFDVFYYVMSTQIAVHSALMNPFSSAKKEESLSMALLYPFAKHEEIVEDDAYRQAIVGTAKMSRDETPLPSPPPSPIPESFTSRAVSNVVGNKKIMYKERTLSSGSRVKL</sequence>
<dbReference type="Proteomes" id="UP000252519">
    <property type="component" value="Unassembled WGS sequence"/>
</dbReference>
<dbReference type="AlphaFoldDB" id="A0A368GQE7"/>
<name>A0A368GQE7_ANCCA</name>
<evidence type="ECO:0000313" key="3">
    <source>
        <dbReference type="Proteomes" id="UP000252519"/>
    </source>
</evidence>
<dbReference type="Gene3D" id="2.60.40.150">
    <property type="entry name" value="C2 domain"/>
    <property type="match status" value="1"/>
</dbReference>
<gene>
    <name evidence="2" type="ORF">ANCCAN_08745</name>
</gene>
<feature type="region of interest" description="Disordered" evidence="1">
    <location>
        <begin position="129"/>
        <end position="148"/>
    </location>
</feature>
<dbReference type="InterPro" id="IPR035892">
    <property type="entry name" value="C2_domain_sf"/>
</dbReference>